<evidence type="ECO:0000313" key="1">
    <source>
        <dbReference type="EMBL" id="PSN67880.1"/>
    </source>
</evidence>
<dbReference type="OrthoDB" id="3782267at2759"/>
<gene>
    <name evidence="1" type="ORF">BS50DRAFT_665311</name>
</gene>
<evidence type="ECO:0000313" key="2">
    <source>
        <dbReference type="Proteomes" id="UP000240883"/>
    </source>
</evidence>
<reference evidence="1 2" key="1">
    <citation type="journal article" date="2018" name="Front. Microbiol.">
        <title>Genome-Wide Analysis of Corynespora cassiicola Leaf Fall Disease Putative Effectors.</title>
        <authorList>
            <person name="Lopez D."/>
            <person name="Ribeiro S."/>
            <person name="Label P."/>
            <person name="Fumanal B."/>
            <person name="Venisse J.S."/>
            <person name="Kohler A."/>
            <person name="de Oliveira R.R."/>
            <person name="Labutti K."/>
            <person name="Lipzen A."/>
            <person name="Lail K."/>
            <person name="Bauer D."/>
            <person name="Ohm R.A."/>
            <person name="Barry K.W."/>
            <person name="Spatafora J."/>
            <person name="Grigoriev I.V."/>
            <person name="Martin F.M."/>
            <person name="Pujade-Renaud V."/>
        </authorList>
    </citation>
    <scope>NUCLEOTIDE SEQUENCE [LARGE SCALE GENOMIC DNA]</scope>
    <source>
        <strain evidence="1 2">Philippines</strain>
    </source>
</reference>
<organism evidence="1 2">
    <name type="scientific">Corynespora cassiicola Philippines</name>
    <dbReference type="NCBI Taxonomy" id="1448308"/>
    <lineage>
        <taxon>Eukaryota</taxon>
        <taxon>Fungi</taxon>
        <taxon>Dikarya</taxon>
        <taxon>Ascomycota</taxon>
        <taxon>Pezizomycotina</taxon>
        <taxon>Dothideomycetes</taxon>
        <taxon>Pleosporomycetidae</taxon>
        <taxon>Pleosporales</taxon>
        <taxon>Corynesporascaceae</taxon>
        <taxon>Corynespora</taxon>
    </lineage>
</organism>
<proteinExistence type="predicted"/>
<dbReference type="AlphaFoldDB" id="A0A2T2NR64"/>
<dbReference type="Proteomes" id="UP000240883">
    <property type="component" value="Unassembled WGS sequence"/>
</dbReference>
<dbReference type="EMBL" id="KZ678134">
    <property type="protein sequence ID" value="PSN67880.1"/>
    <property type="molecule type" value="Genomic_DNA"/>
</dbReference>
<accession>A0A2T2NR64</accession>
<protein>
    <submittedName>
        <fullName evidence="1">Uncharacterized protein</fullName>
    </submittedName>
</protein>
<name>A0A2T2NR64_CORCC</name>
<sequence>MTSKKASTTHRTTAYSDTMMSTSLPGRYPKRPPLQDTIVLVLPHEHRYFPIAGRYLFREPWYRTLNINDEGETNISGVTSCILNMYLRWVLSESILGDDLSFALYGKEEKWANKYADLKDPLVQAKVPYLVTTSALVTESDDDTAHFSLSRRLLHAFFFGHNIKALHFQDAVMNEVVRNFKPDIAPPASLIKFVYTTSPAELKGFKKLLVDYSIWALCMTEPEQQTARLARYTGIDVPLPPFNEYPQQFQDDVNITLKEIAQRKAEVIQHYSHSKRRKDFVNGDRVIDFANLEVSLRDHDGGRDRCRYHQHGADELCFSLLVDDEPLL</sequence>
<keyword evidence="2" id="KW-1185">Reference proteome</keyword>